<name>A0A813F1T4_POLGL</name>
<accession>A0A813F1T4</accession>
<comment type="caution">
    <text evidence="1">The sequence shown here is derived from an EMBL/GenBank/DDBJ whole genome shotgun (WGS) entry which is preliminary data.</text>
</comment>
<proteinExistence type="predicted"/>
<dbReference type="EMBL" id="CAJNNV010020519">
    <property type="protein sequence ID" value="CAE8607103.1"/>
    <property type="molecule type" value="Genomic_DNA"/>
</dbReference>
<protein>
    <submittedName>
        <fullName evidence="1">Uncharacterized protein</fullName>
    </submittedName>
</protein>
<feature type="non-terminal residue" evidence="1">
    <location>
        <position position="1"/>
    </location>
</feature>
<sequence>ARNEFLAYLRRMYGTEIRAWRHGLDPKDTFVLSMESLRHFCGNELEMRADQQALWKSLDRAAEQLHDTSHGLCWPCSCRFPSLAA</sequence>
<gene>
    <name evidence="1" type="ORF">PGLA1383_LOCUS25047</name>
</gene>
<evidence type="ECO:0000313" key="2">
    <source>
        <dbReference type="Proteomes" id="UP000654075"/>
    </source>
</evidence>
<feature type="non-terminal residue" evidence="1">
    <location>
        <position position="85"/>
    </location>
</feature>
<dbReference type="AlphaFoldDB" id="A0A813F1T4"/>
<organism evidence="1 2">
    <name type="scientific">Polarella glacialis</name>
    <name type="common">Dinoflagellate</name>
    <dbReference type="NCBI Taxonomy" id="89957"/>
    <lineage>
        <taxon>Eukaryota</taxon>
        <taxon>Sar</taxon>
        <taxon>Alveolata</taxon>
        <taxon>Dinophyceae</taxon>
        <taxon>Suessiales</taxon>
        <taxon>Suessiaceae</taxon>
        <taxon>Polarella</taxon>
    </lineage>
</organism>
<keyword evidence="2" id="KW-1185">Reference proteome</keyword>
<reference evidence="1" key="1">
    <citation type="submission" date="2021-02" db="EMBL/GenBank/DDBJ databases">
        <authorList>
            <person name="Dougan E. K."/>
            <person name="Rhodes N."/>
            <person name="Thang M."/>
            <person name="Chan C."/>
        </authorList>
    </citation>
    <scope>NUCLEOTIDE SEQUENCE</scope>
</reference>
<dbReference type="Proteomes" id="UP000654075">
    <property type="component" value="Unassembled WGS sequence"/>
</dbReference>
<evidence type="ECO:0000313" key="1">
    <source>
        <dbReference type="EMBL" id="CAE8607103.1"/>
    </source>
</evidence>